<dbReference type="RefSeq" id="XP_007314511.1">
    <property type="nucleotide sequence ID" value="XM_007314449.1"/>
</dbReference>
<sequence>MSKSEGPGIPNFVLPGLLQLGLLHGTPISKILFGAEEGPREGIEEGPREHLEEFGEHSDELDLPGDGKLSDKPVDSLEIADKIPYIVGNMGKSEEKVFQDGGEIIFDDGTYLRMVLGHWISAGELAQFVAPDPCILCLNPLLPYTTLSSHPQPKNYSKMSFSTQEKIYKANKHIRKAVMYWPLVLVQYRDQYVEMLRKEVVVVTSGSISFFYQPAHCNSSSTV</sequence>
<gene>
    <name evidence="2" type="ORF">SERLADRAFT_405902</name>
</gene>
<evidence type="ECO:0000256" key="1">
    <source>
        <dbReference type="SAM" id="MobiDB-lite"/>
    </source>
</evidence>
<name>F8NK00_SERL9</name>
<protein>
    <submittedName>
        <fullName evidence="2">Uncharacterized protein</fullName>
    </submittedName>
</protein>
<evidence type="ECO:0000313" key="2">
    <source>
        <dbReference type="EMBL" id="EGO28312.1"/>
    </source>
</evidence>
<feature type="compositionally biased region" description="Basic and acidic residues" evidence="1">
    <location>
        <begin position="37"/>
        <end position="60"/>
    </location>
</feature>
<proteinExistence type="predicted"/>
<organism>
    <name type="scientific">Serpula lacrymans var. lacrymans (strain S7.9)</name>
    <name type="common">Dry rot fungus</name>
    <dbReference type="NCBI Taxonomy" id="578457"/>
    <lineage>
        <taxon>Eukaryota</taxon>
        <taxon>Fungi</taxon>
        <taxon>Dikarya</taxon>
        <taxon>Basidiomycota</taxon>
        <taxon>Agaricomycotina</taxon>
        <taxon>Agaricomycetes</taxon>
        <taxon>Agaricomycetidae</taxon>
        <taxon>Boletales</taxon>
        <taxon>Coniophorineae</taxon>
        <taxon>Serpulaceae</taxon>
        <taxon>Serpula</taxon>
    </lineage>
</organism>
<dbReference type="HOGENOM" id="CLU_1240778_0_0_1"/>
<dbReference type="AlphaFoldDB" id="F8NK00"/>
<dbReference type="EMBL" id="GL945430">
    <property type="protein sequence ID" value="EGO28312.1"/>
    <property type="molecule type" value="Genomic_DNA"/>
</dbReference>
<dbReference type="KEGG" id="sla:SERLADRAFT_405902"/>
<accession>F8NK00</accession>
<reference evidence="2" key="1">
    <citation type="submission" date="2011-04" db="EMBL/GenBank/DDBJ databases">
        <title>Evolution of plant cell wall degrading machinery underlies the functional diversity of forest fungi.</title>
        <authorList>
            <consortium name="US DOE Joint Genome Institute (JGI-PGF)"/>
            <person name="Eastwood D.C."/>
            <person name="Floudas D."/>
            <person name="Binder M."/>
            <person name="Majcherczyk A."/>
            <person name="Schneider P."/>
            <person name="Aerts A."/>
            <person name="Asiegbu F.O."/>
            <person name="Baker S.E."/>
            <person name="Barry K."/>
            <person name="Bendiksby M."/>
            <person name="Blumentritt M."/>
            <person name="Coutinho P.M."/>
            <person name="Cullen D."/>
            <person name="Cullen D."/>
            <person name="Gathman A."/>
            <person name="Goodell B."/>
            <person name="Henrissat B."/>
            <person name="Ihrmark K."/>
            <person name="Kauserud H."/>
            <person name="Kohler A."/>
            <person name="LaButti K."/>
            <person name="Lapidus A."/>
            <person name="Lavin J.L."/>
            <person name="Lee Y.-H."/>
            <person name="Lindquist E."/>
            <person name="Lilly W."/>
            <person name="Lucas S."/>
            <person name="Morin E."/>
            <person name="Murat C."/>
            <person name="Oguiza J.A."/>
            <person name="Park J."/>
            <person name="Pisabarro A.G."/>
            <person name="Riley R."/>
            <person name="Rosling A."/>
            <person name="Salamov A."/>
            <person name="Schmidt O."/>
            <person name="Schmutz J."/>
            <person name="Skrede I."/>
            <person name="Stenlid J."/>
            <person name="Wiebenga A."/>
            <person name="Xie X."/>
            <person name="Kues U."/>
            <person name="Hibbett D.S."/>
            <person name="Hoffmeister D."/>
            <person name="Hogberg N."/>
            <person name="Martin F."/>
            <person name="Grigoriev I.V."/>
            <person name="Watkinson S.C."/>
        </authorList>
    </citation>
    <scope>NUCLEOTIDE SEQUENCE</scope>
    <source>
        <strain evidence="2">S7.9</strain>
    </source>
</reference>
<dbReference type="GeneID" id="18812610"/>
<dbReference type="Proteomes" id="UP000008064">
    <property type="component" value="Unassembled WGS sequence"/>
</dbReference>
<feature type="region of interest" description="Disordered" evidence="1">
    <location>
        <begin position="36"/>
        <end position="68"/>
    </location>
</feature>